<dbReference type="Pfam" id="PF02212">
    <property type="entry name" value="GED"/>
    <property type="match status" value="1"/>
</dbReference>
<dbReference type="SMART" id="SM00302">
    <property type="entry name" value="GED"/>
    <property type="match status" value="1"/>
</dbReference>
<feature type="domain" description="Dynamin-type G" evidence="7">
    <location>
        <begin position="33"/>
        <end position="306"/>
    </location>
</feature>
<dbReference type="InterPro" id="IPR045063">
    <property type="entry name" value="Dynamin_N"/>
</dbReference>
<sequence>MDSVNNLCSQYEEKVRPCIDLIDSLRALGVEQDLALPAIAVIGDQSSGKSSVLEALSGVALPRGSGIVTRCPLVLKLMQLKQGAQWRGKVIYKDTEIEISEPSLVEREINKAQNLIAGEGLKISSELISLEVSSPHVPDLTLIDLPGITRVAVGDQPADIEHQIKRLIKTYIQKQETINLVVVPSNVDIATTEALSMAQEVDPEGDRTIGILTKPDLVDRGAEDKVVDVVRNLMYHLKKGYMIVKCRGQQDIQERLSLAEALQNEQVFFKEHPHFRVLLEDGKATVPCLAKRLTTELTSHICKSLPLLENQINKSHHCVSEELQKYGPDIPEDDSKRMSFLINKISAFNKDIMTLVQAQETTSGRDSRLFTKLRDEFLNWDDYIEEQFQKNSPEIQSKMEEFENQYRGRELPGFVDYKAFENIIKKQVKALEEPAVNMLRRVTNMVQIAFIKVSSNNFGDFLNLLCIAKSKIEDIRLNQEKEAEKVIRLYFQLEQIVYCQDQVYKEALKTIREKEAEKEKTAKVTFKCNSQYPQKELTTLEMTQHLNAYYQECRRNIGRQIPLIIQYFILKTFGEEVEKAMLQLLQDTNKCSRFLEEQSDTREKKKFLKRRLLRLEEARQKLAKFSY</sequence>
<dbReference type="PROSITE" id="PS51718">
    <property type="entry name" value="G_DYNAMIN_2"/>
    <property type="match status" value="1"/>
</dbReference>
<evidence type="ECO:0000259" key="7">
    <source>
        <dbReference type="PROSITE" id="PS51718"/>
    </source>
</evidence>
<dbReference type="FunFam" id="1.20.120.1240:FF:000007">
    <property type="entry name" value="Interferon-induced GTP-binding protein Mx1"/>
    <property type="match status" value="1"/>
</dbReference>
<dbReference type="EMBL" id="KY476341">
    <property type="protein sequence ID" value="AVL92728.1"/>
    <property type="molecule type" value="mRNA"/>
</dbReference>
<dbReference type="GO" id="GO:0005886">
    <property type="term" value="C:plasma membrane"/>
    <property type="evidence" value="ECO:0007669"/>
    <property type="project" value="TreeGrafter"/>
</dbReference>
<comment type="subcellular location">
    <subcellularLocation>
        <location evidence="1">Cytoplasm</location>
    </subcellularLocation>
</comment>
<evidence type="ECO:0000313" key="8">
    <source>
        <dbReference type="EMBL" id="AVL92728.1"/>
    </source>
</evidence>
<evidence type="ECO:0000259" key="6">
    <source>
        <dbReference type="PROSITE" id="PS51388"/>
    </source>
</evidence>
<dbReference type="SMART" id="SM00053">
    <property type="entry name" value="DYNc"/>
    <property type="match status" value="1"/>
</dbReference>
<proteinExistence type="evidence at transcript level"/>
<keyword evidence="3 5" id="KW-0547">Nucleotide-binding</keyword>
<dbReference type="AlphaFoldDB" id="A0A3G1PKS5"/>
<reference evidence="8" key="1">
    <citation type="submission" date="2017-01" db="EMBL/GenBank/DDBJ databases">
        <title>cDNA sequences of rodent Mx1.</title>
        <authorList>
            <person name="Stader B."/>
            <person name="Kochs G."/>
        </authorList>
    </citation>
    <scope>NUCLEOTIDE SEQUENCE</scope>
</reference>
<dbReference type="GO" id="GO:0005525">
    <property type="term" value="F:GTP binding"/>
    <property type="evidence" value="ECO:0007669"/>
    <property type="project" value="UniProtKB-KW"/>
</dbReference>
<dbReference type="PANTHER" id="PTHR11566:SF217">
    <property type="entry name" value="INTERFERON-INDUCED GTP-BINDING PROTEIN MX1"/>
    <property type="match status" value="1"/>
</dbReference>
<dbReference type="InterPro" id="IPR003130">
    <property type="entry name" value="GED"/>
</dbReference>
<accession>A0A3G1PKS5</accession>
<dbReference type="GO" id="GO:0031623">
    <property type="term" value="P:receptor internalization"/>
    <property type="evidence" value="ECO:0007669"/>
    <property type="project" value="TreeGrafter"/>
</dbReference>
<dbReference type="CDD" id="cd08771">
    <property type="entry name" value="DLP_1"/>
    <property type="match status" value="1"/>
</dbReference>
<dbReference type="GO" id="GO:0016185">
    <property type="term" value="P:synaptic vesicle budding from presynaptic endocytic zone membrane"/>
    <property type="evidence" value="ECO:0007669"/>
    <property type="project" value="TreeGrafter"/>
</dbReference>
<dbReference type="InterPro" id="IPR022812">
    <property type="entry name" value="Dynamin"/>
</dbReference>
<dbReference type="GO" id="GO:0005874">
    <property type="term" value="C:microtubule"/>
    <property type="evidence" value="ECO:0007669"/>
    <property type="project" value="TreeGrafter"/>
</dbReference>
<dbReference type="GO" id="GO:0098793">
    <property type="term" value="C:presynapse"/>
    <property type="evidence" value="ECO:0007669"/>
    <property type="project" value="GOC"/>
</dbReference>
<evidence type="ECO:0000256" key="5">
    <source>
        <dbReference type="RuleBase" id="RU003932"/>
    </source>
</evidence>
<dbReference type="PRINTS" id="PR00195">
    <property type="entry name" value="DYNAMIN"/>
</dbReference>
<dbReference type="GO" id="GO:0003924">
    <property type="term" value="F:GTPase activity"/>
    <property type="evidence" value="ECO:0007669"/>
    <property type="project" value="InterPro"/>
</dbReference>
<dbReference type="SUPFAM" id="SSF52540">
    <property type="entry name" value="P-loop containing nucleoside triphosphate hydrolases"/>
    <property type="match status" value="1"/>
</dbReference>
<keyword evidence="4 5" id="KW-0342">GTP-binding</keyword>
<dbReference type="InterPro" id="IPR020850">
    <property type="entry name" value="GED_dom"/>
</dbReference>
<dbReference type="GO" id="GO:0051607">
    <property type="term" value="P:defense response to virus"/>
    <property type="evidence" value="ECO:0007669"/>
    <property type="project" value="TreeGrafter"/>
</dbReference>
<gene>
    <name evidence="8" type="primary">Mx1</name>
</gene>
<keyword evidence="2" id="KW-0963">Cytoplasm</keyword>
<dbReference type="PROSITE" id="PS00410">
    <property type="entry name" value="G_DYNAMIN_1"/>
    <property type="match status" value="1"/>
</dbReference>
<evidence type="ECO:0000256" key="3">
    <source>
        <dbReference type="ARBA" id="ARBA00022741"/>
    </source>
</evidence>
<dbReference type="PROSITE" id="PS51388">
    <property type="entry name" value="GED"/>
    <property type="match status" value="1"/>
</dbReference>
<dbReference type="InterPro" id="IPR030381">
    <property type="entry name" value="G_DYNAMIN_dom"/>
</dbReference>
<dbReference type="GO" id="GO:0005737">
    <property type="term" value="C:cytoplasm"/>
    <property type="evidence" value="ECO:0007669"/>
    <property type="project" value="UniProtKB-SubCell"/>
</dbReference>
<feature type="domain" description="GED" evidence="6">
    <location>
        <begin position="539"/>
        <end position="627"/>
    </location>
</feature>
<comment type="similarity">
    <text evidence="5">Belongs to the TRAFAC class dynamin-like GTPase superfamily. Dynamin/Fzo/YdjA family.</text>
</comment>
<dbReference type="Pfam" id="PF01031">
    <property type="entry name" value="Dynamin_M"/>
    <property type="match status" value="1"/>
</dbReference>
<dbReference type="InterPro" id="IPR001401">
    <property type="entry name" value="Dynamin_GTPase"/>
</dbReference>
<dbReference type="Gene3D" id="3.40.50.300">
    <property type="entry name" value="P-loop containing nucleotide triphosphate hydrolases"/>
    <property type="match status" value="1"/>
</dbReference>
<dbReference type="PANTHER" id="PTHR11566">
    <property type="entry name" value="DYNAMIN"/>
    <property type="match status" value="1"/>
</dbReference>
<dbReference type="Pfam" id="PF00350">
    <property type="entry name" value="Dynamin_N"/>
    <property type="match status" value="1"/>
</dbReference>
<protein>
    <submittedName>
        <fullName evidence="8">Myxovirus (Influenza virus) resistance 1</fullName>
    </submittedName>
</protein>
<dbReference type="InterPro" id="IPR019762">
    <property type="entry name" value="Dynamin_GTPase_CS"/>
</dbReference>
<evidence type="ECO:0000256" key="1">
    <source>
        <dbReference type="ARBA" id="ARBA00004496"/>
    </source>
</evidence>
<dbReference type="Gene3D" id="1.20.120.1240">
    <property type="entry name" value="Dynamin, middle domain"/>
    <property type="match status" value="1"/>
</dbReference>
<name>A0A3G1PKS5_APOAG</name>
<dbReference type="InterPro" id="IPR000375">
    <property type="entry name" value="Dynamin_stalk"/>
</dbReference>
<dbReference type="GO" id="GO:0005634">
    <property type="term" value="C:nucleus"/>
    <property type="evidence" value="ECO:0007669"/>
    <property type="project" value="TreeGrafter"/>
</dbReference>
<dbReference type="FunFam" id="3.40.50.300:FF:000621">
    <property type="entry name" value="Interferon-induced GTP-binding protein Mx1"/>
    <property type="match status" value="1"/>
</dbReference>
<evidence type="ECO:0000256" key="4">
    <source>
        <dbReference type="ARBA" id="ARBA00023134"/>
    </source>
</evidence>
<dbReference type="InterPro" id="IPR027417">
    <property type="entry name" value="P-loop_NTPase"/>
</dbReference>
<organism evidence="8">
    <name type="scientific">Apodemus agrarius</name>
    <name type="common">Eurasian field mouse</name>
    <dbReference type="NCBI Taxonomy" id="39030"/>
    <lineage>
        <taxon>Eukaryota</taxon>
        <taxon>Metazoa</taxon>
        <taxon>Chordata</taxon>
        <taxon>Craniata</taxon>
        <taxon>Vertebrata</taxon>
        <taxon>Euteleostomi</taxon>
        <taxon>Mammalia</taxon>
        <taxon>Eutheria</taxon>
        <taxon>Euarchontoglires</taxon>
        <taxon>Glires</taxon>
        <taxon>Rodentia</taxon>
        <taxon>Myomorpha</taxon>
        <taxon>Muroidea</taxon>
        <taxon>Muridae</taxon>
        <taxon>Murinae</taxon>
        <taxon>Apodemus</taxon>
    </lineage>
</organism>
<evidence type="ECO:0000256" key="2">
    <source>
        <dbReference type="ARBA" id="ARBA00022490"/>
    </source>
</evidence>
<dbReference type="GO" id="GO:0008017">
    <property type="term" value="F:microtubule binding"/>
    <property type="evidence" value="ECO:0007669"/>
    <property type="project" value="TreeGrafter"/>
</dbReference>